<feature type="transmembrane region" description="Helical" evidence="9">
    <location>
        <begin position="311"/>
        <end position="344"/>
    </location>
</feature>
<accession>A0ABV9EGK0</accession>
<dbReference type="RefSeq" id="WP_262842078.1">
    <property type="nucleotide sequence ID" value="NZ_JANZYP010000008.1"/>
</dbReference>
<comment type="similarity">
    <text evidence="2">Belongs to the autoinducer-2 exporter (AI-2E) (TC 2.A.86) family.</text>
</comment>
<feature type="transmembrane region" description="Helical" evidence="9">
    <location>
        <begin position="41"/>
        <end position="59"/>
    </location>
</feature>
<feature type="transmembrane region" description="Helical" evidence="9">
    <location>
        <begin position="71"/>
        <end position="93"/>
    </location>
</feature>
<keyword evidence="5 9" id="KW-0812">Transmembrane</keyword>
<name>A0ABV9EGK0_9ACTN</name>
<feature type="transmembrane region" description="Helical" evidence="9">
    <location>
        <begin position="221"/>
        <end position="244"/>
    </location>
</feature>
<feature type="region of interest" description="Disordered" evidence="8">
    <location>
        <begin position="349"/>
        <end position="379"/>
    </location>
</feature>
<dbReference type="PANTHER" id="PTHR21716:SF53">
    <property type="entry name" value="PERMEASE PERM-RELATED"/>
    <property type="match status" value="1"/>
</dbReference>
<evidence type="ECO:0000256" key="7">
    <source>
        <dbReference type="ARBA" id="ARBA00023136"/>
    </source>
</evidence>
<evidence type="ECO:0000256" key="8">
    <source>
        <dbReference type="SAM" id="MobiDB-lite"/>
    </source>
</evidence>
<sequence>MLNATKTRTALRTSALISLEMLVVLLMAAVAVWVLGQMWSVIWPLVIALLLTTLTWPVARFLRRHGWHPALAASVVTILFLLVAAGTVVLIAVPVASQSGELSAGVGRGIQQLRDWAAGPPLNISADQVSSALDSGVKRVQASVGSIVTATLTGVGTVVNGLVTTVLALFLMFFFLKDGPRFLPWLTRQLPGRLATDVPTVAARSWDTLGSFVRSQAFVGLLDAVFIGLGLWIVGVPLVLPLAVLTFVSAFIPIVGALFAGFVAVLIALVSNGWTDALVVLAIIVAVQQLEGNVFQPMVQSRGLGLHAGVILLAVTLGGSLAGIVGSLLAVPVAALIAVVWNYLREQLSDPPQEPDTGVPVTDQPDTGKPETVPVPKPT</sequence>
<gene>
    <name evidence="10" type="ORF">ACFO8L_14970</name>
</gene>
<dbReference type="EMBL" id="JBHSFN010000008">
    <property type="protein sequence ID" value="MFC4587394.1"/>
    <property type="molecule type" value="Genomic_DNA"/>
</dbReference>
<evidence type="ECO:0000256" key="6">
    <source>
        <dbReference type="ARBA" id="ARBA00022989"/>
    </source>
</evidence>
<evidence type="ECO:0000313" key="11">
    <source>
        <dbReference type="Proteomes" id="UP001595891"/>
    </source>
</evidence>
<keyword evidence="4" id="KW-1003">Cell membrane</keyword>
<keyword evidence="3" id="KW-0813">Transport</keyword>
<feature type="transmembrane region" description="Helical" evidence="9">
    <location>
        <begin position="277"/>
        <end position="299"/>
    </location>
</feature>
<organism evidence="10 11">
    <name type="scientific">Sphaerisporangium corydalis</name>
    <dbReference type="NCBI Taxonomy" id="1441875"/>
    <lineage>
        <taxon>Bacteria</taxon>
        <taxon>Bacillati</taxon>
        <taxon>Actinomycetota</taxon>
        <taxon>Actinomycetes</taxon>
        <taxon>Streptosporangiales</taxon>
        <taxon>Streptosporangiaceae</taxon>
        <taxon>Sphaerisporangium</taxon>
    </lineage>
</organism>
<evidence type="ECO:0000256" key="4">
    <source>
        <dbReference type="ARBA" id="ARBA00022475"/>
    </source>
</evidence>
<evidence type="ECO:0000256" key="2">
    <source>
        <dbReference type="ARBA" id="ARBA00009773"/>
    </source>
</evidence>
<protein>
    <submittedName>
        <fullName evidence="10">AI-2E family transporter</fullName>
    </submittedName>
</protein>
<feature type="transmembrane region" description="Helical" evidence="9">
    <location>
        <begin position="158"/>
        <end position="176"/>
    </location>
</feature>
<keyword evidence="6 9" id="KW-1133">Transmembrane helix</keyword>
<dbReference type="Pfam" id="PF01594">
    <property type="entry name" value="AI-2E_transport"/>
    <property type="match status" value="1"/>
</dbReference>
<evidence type="ECO:0000256" key="9">
    <source>
        <dbReference type="SAM" id="Phobius"/>
    </source>
</evidence>
<keyword evidence="7 9" id="KW-0472">Membrane</keyword>
<dbReference type="PANTHER" id="PTHR21716">
    <property type="entry name" value="TRANSMEMBRANE PROTEIN"/>
    <property type="match status" value="1"/>
</dbReference>
<evidence type="ECO:0000256" key="3">
    <source>
        <dbReference type="ARBA" id="ARBA00022448"/>
    </source>
</evidence>
<feature type="transmembrane region" description="Helical" evidence="9">
    <location>
        <begin position="15"/>
        <end position="35"/>
    </location>
</feature>
<comment type="caution">
    <text evidence="10">The sequence shown here is derived from an EMBL/GenBank/DDBJ whole genome shotgun (WGS) entry which is preliminary data.</text>
</comment>
<dbReference type="InterPro" id="IPR002549">
    <property type="entry name" value="AI-2E-like"/>
</dbReference>
<evidence type="ECO:0000256" key="1">
    <source>
        <dbReference type="ARBA" id="ARBA00004651"/>
    </source>
</evidence>
<comment type="subcellular location">
    <subcellularLocation>
        <location evidence="1">Cell membrane</location>
        <topology evidence="1">Multi-pass membrane protein</topology>
    </subcellularLocation>
</comment>
<reference evidence="11" key="1">
    <citation type="journal article" date="2019" name="Int. J. Syst. Evol. Microbiol.">
        <title>The Global Catalogue of Microorganisms (GCM) 10K type strain sequencing project: providing services to taxonomists for standard genome sequencing and annotation.</title>
        <authorList>
            <consortium name="The Broad Institute Genomics Platform"/>
            <consortium name="The Broad Institute Genome Sequencing Center for Infectious Disease"/>
            <person name="Wu L."/>
            <person name="Ma J."/>
        </authorList>
    </citation>
    <scope>NUCLEOTIDE SEQUENCE [LARGE SCALE GENOMIC DNA]</scope>
    <source>
        <strain evidence="11">CCUG 49560</strain>
    </source>
</reference>
<feature type="transmembrane region" description="Helical" evidence="9">
    <location>
        <begin position="250"/>
        <end position="270"/>
    </location>
</feature>
<keyword evidence="11" id="KW-1185">Reference proteome</keyword>
<proteinExistence type="inferred from homology"/>
<dbReference type="Proteomes" id="UP001595891">
    <property type="component" value="Unassembled WGS sequence"/>
</dbReference>
<evidence type="ECO:0000256" key="5">
    <source>
        <dbReference type="ARBA" id="ARBA00022692"/>
    </source>
</evidence>
<evidence type="ECO:0000313" key="10">
    <source>
        <dbReference type="EMBL" id="MFC4587394.1"/>
    </source>
</evidence>